<evidence type="ECO:0000313" key="1">
    <source>
        <dbReference type="EMBL" id="KAK6644159.1"/>
    </source>
</evidence>
<reference evidence="1 2" key="1">
    <citation type="submission" date="2023-10" db="EMBL/GenBank/DDBJ databases">
        <title>Genomes of two closely related lineages of the louse Polyplax serrata with different host specificities.</title>
        <authorList>
            <person name="Martinu J."/>
            <person name="Tarabai H."/>
            <person name="Stefka J."/>
            <person name="Hypsa V."/>
        </authorList>
    </citation>
    <scope>NUCLEOTIDE SEQUENCE [LARGE SCALE GENOMIC DNA]</scope>
    <source>
        <strain evidence="1">HR10_N</strain>
    </source>
</reference>
<evidence type="ECO:0000313" key="2">
    <source>
        <dbReference type="Proteomes" id="UP001372834"/>
    </source>
</evidence>
<organism evidence="1 2">
    <name type="scientific">Polyplax serrata</name>
    <name type="common">Common mouse louse</name>
    <dbReference type="NCBI Taxonomy" id="468196"/>
    <lineage>
        <taxon>Eukaryota</taxon>
        <taxon>Metazoa</taxon>
        <taxon>Ecdysozoa</taxon>
        <taxon>Arthropoda</taxon>
        <taxon>Hexapoda</taxon>
        <taxon>Insecta</taxon>
        <taxon>Pterygota</taxon>
        <taxon>Neoptera</taxon>
        <taxon>Paraneoptera</taxon>
        <taxon>Psocodea</taxon>
        <taxon>Troctomorpha</taxon>
        <taxon>Phthiraptera</taxon>
        <taxon>Anoplura</taxon>
        <taxon>Polyplacidae</taxon>
        <taxon>Polyplax</taxon>
    </lineage>
</organism>
<dbReference type="EMBL" id="JAWJWE010000001">
    <property type="protein sequence ID" value="KAK6644159.1"/>
    <property type="molecule type" value="Genomic_DNA"/>
</dbReference>
<comment type="caution">
    <text evidence="1">The sequence shown here is derived from an EMBL/GenBank/DDBJ whole genome shotgun (WGS) entry which is preliminary data.</text>
</comment>
<dbReference type="Proteomes" id="UP001372834">
    <property type="component" value="Unassembled WGS sequence"/>
</dbReference>
<accession>A0AAN8SDC2</accession>
<protein>
    <submittedName>
        <fullName evidence="1">Uncharacterized protein</fullName>
    </submittedName>
</protein>
<dbReference type="AlphaFoldDB" id="A0AAN8SDC2"/>
<sequence length="107" mass="12196">MLHLERLFRGCLMVALVPEIKLYSVGCTAVDGRRHFVLPNSQERGEYFWQKSYPAARKASEEDEEEAANFSRPSQTEFSFWRTLSLAEFAQFEMSATAKSLQAPAPC</sequence>
<proteinExistence type="predicted"/>
<gene>
    <name evidence="1" type="ORF">RUM43_000426</name>
</gene>
<name>A0AAN8SDC2_POLSC</name>